<name>A0AAU8LY45_9BACT</name>
<dbReference type="Gene3D" id="2.40.128.270">
    <property type="match status" value="2"/>
</dbReference>
<dbReference type="InterPro" id="IPR038670">
    <property type="entry name" value="HslJ-like_sf"/>
</dbReference>
<accession>A0AAU8LY45</accession>
<dbReference type="EMBL" id="CP159373">
    <property type="protein sequence ID" value="XCN74137.1"/>
    <property type="molecule type" value="Genomic_DNA"/>
</dbReference>
<reference evidence="2" key="1">
    <citation type="journal article" date="2024" name="Syst. Appl. Microbiol.">
        <title>First single-strain enrichments of Electrothrix cable bacteria, description of E. aestuarii sp. nov. and E. rattekaaiensis sp. nov., and proposal of a cable bacteria taxonomy following the rules of the SeqCode.</title>
        <authorList>
            <person name="Plum-Jensen L.E."/>
            <person name="Schramm A."/>
            <person name="Marshall I.P.G."/>
        </authorList>
    </citation>
    <scope>NUCLEOTIDE SEQUENCE</scope>
    <source>
        <strain evidence="2">Rat1</strain>
    </source>
</reference>
<dbReference type="InterPro" id="IPR005184">
    <property type="entry name" value="DUF306_Meta_HslJ"/>
</dbReference>
<feature type="domain" description="DUF306" evidence="1">
    <location>
        <begin position="32"/>
        <end position="138"/>
    </location>
</feature>
<dbReference type="PANTHER" id="PTHR35535">
    <property type="entry name" value="HEAT SHOCK PROTEIN HSLJ"/>
    <property type="match status" value="1"/>
</dbReference>
<dbReference type="AlphaFoldDB" id="A0AAU8LY45"/>
<protein>
    <submittedName>
        <fullName evidence="2">META domain-containing protein</fullName>
    </submittedName>
</protein>
<dbReference type="KEGG" id="eaj:Q3M24_05105"/>
<reference evidence="2" key="2">
    <citation type="submission" date="2024-06" db="EMBL/GenBank/DDBJ databases">
        <authorList>
            <person name="Plum-Jensen L.E."/>
            <person name="Schramm A."/>
            <person name="Marshall I.P.G."/>
        </authorList>
    </citation>
    <scope>NUCLEOTIDE SEQUENCE</scope>
    <source>
        <strain evidence="2">Rat1</strain>
    </source>
</reference>
<dbReference type="Pfam" id="PF03724">
    <property type="entry name" value="META"/>
    <property type="match status" value="2"/>
</dbReference>
<evidence type="ECO:0000313" key="2">
    <source>
        <dbReference type="EMBL" id="XCN74137.1"/>
    </source>
</evidence>
<feature type="domain" description="DUF306" evidence="1">
    <location>
        <begin position="143"/>
        <end position="256"/>
    </location>
</feature>
<organism evidence="2">
    <name type="scientific">Candidatus Electrothrix aestuarii</name>
    <dbReference type="NCBI Taxonomy" id="3062594"/>
    <lineage>
        <taxon>Bacteria</taxon>
        <taxon>Pseudomonadati</taxon>
        <taxon>Thermodesulfobacteriota</taxon>
        <taxon>Desulfobulbia</taxon>
        <taxon>Desulfobulbales</taxon>
        <taxon>Desulfobulbaceae</taxon>
        <taxon>Candidatus Electrothrix</taxon>
    </lineage>
</organism>
<gene>
    <name evidence="2" type="ORF">Q3M24_05105</name>
</gene>
<dbReference type="InterPro" id="IPR053147">
    <property type="entry name" value="Hsp_HslJ-like"/>
</dbReference>
<evidence type="ECO:0000259" key="1">
    <source>
        <dbReference type="Pfam" id="PF03724"/>
    </source>
</evidence>
<dbReference type="PANTHER" id="PTHR35535:SF1">
    <property type="entry name" value="HEAT SHOCK PROTEIN HSLJ"/>
    <property type="match status" value="1"/>
</dbReference>
<proteinExistence type="predicted"/>
<dbReference type="PROSITE" id="PS51257">
    <property type="entry name" value="PROKAR_LIPOPROTEIN"/>
    <property type="match status" value="1"/>
</dbReference>
<sequence length="259" mass="27873">MESRKIIMVLSATLCLLLTSCALIGSGGISTALDNTSWVLERLHDQPVMQGRQLTLNFEKENINGSAGCNSYSGSYRGDNDGAWHITNLSFTEMACSPNQVMVQEGRFLDTLQAATSYEIMGDKLTLKNVDHQILAVFMVPKQGLQGTSWLVTEYDSGAGLTSIIPGSDVTATFGIDGRVTGSAGCNSYFAGYTTSASDMSVKVAQVGLTRRLCQPADAMIQEGNFITALKSASNYQIAGRFLTLKKADGSKVMHLKRN</sequence>